<dbReference type="SUPFAM" id="SSF69000">
    <property type="entry name" value="FAD-dependent thiol oxidase"/>
    <property type="match status" value="1"/>
</dbReference>
<evidence type="ECO:0000256" key="1">
    <source>
        <dbReference type="ARBA" id="ARBA00001974"/>
    </source>
</evidence>
<evidence type="ECO:0000256" key="7">
    <source>
        <dbReference type="ARBA" id="ARBA00023157"/>
    </source>
</evidence>
<dbReference type="GO" id="GO:0005758">
    <property type="term" value="C:mitochondrial intermembrane space"/>
    <property type="evidence" value="ECO:0007669"/>
    <property type="project" value="UniProtKB-SubCell"/>
</dbReference>
<evidence type="ECO:0000256" key="6">
    <source>
        <dbReference type="ARBA" id="ARBA00023128"/>
    </source>
</evidence>
<dbReference type="EMBL" id="HBUF01200979">
    <property type="protein sequence ID" value="CAG6661891.1"/>
    <property type="molecule type" value="Transcribed_RNA"/>
</dbReference>
<dbReference type="AlphaFoldDB" id="A0A8D8S4Y3"/>
<evidence type="ECO:0000256" key="3">
    <source>
        <dbReference type="ARBA" id="ARBA00022630"/>
    </source>
</evidence>
<comment type="catalytic activity">
    <reaction evidence="8 9">
        <text>2 R'C(R)SH + O2 = R'C(R)S-S(R)CR' + H2O2</text>
        <dbReference type="Rhea" id="RHEA:17357"/>
        <dbReference type="ChEBI" id="CHEBI:15379"/>
        <dbReference type="ChEBI" id="CHEBI:16240"/>
        <dbReference type="ChEBI" id="CHEBI:16520"/>
        <dbReference type="ChEBI" id="CHEBI:17412"/>
        <dbReference type="EC" id="1.8.3.2"/>
    </reaction>
</comment>
<evidence type="ECO:0000256" key="5">
    <source>
        <dbReference type="ARBA" id="ARBA00023002"/>
    </source>
</evidence>
<keyword evidence="5 9" id="KW-0560">Oxidoreductase</keyword>
<feature type="compositionally biased region" description="Basic and acidic residues" evidence="10">
    <location>
        <begin position="56"/>
        <end position="73"/>
    </location>
</feature>
<comment type="subcellular location">
    <subcellularLocation>
        <location evidence="2">Mitochondrion intermembrane space</location>
    </subcellularLocation>
</comment>
<feature type="compositionally biased region" description="Polar residues" evidence="10">
    <location>
        <begin position="34"/>
        <end position="43"/>
    </location>
</feature>
<comment type="cofactor">
    <cofactor evidence="1 9">
        <name>FAD</name>
        <dbReference type="ChEBI" id="CHEBI:57692"/>
    </cofactor>
</comment>
<dbReference type="EC" id="1.8.3.2" evidence="9"/>
<proteinExistence type="predicted"/>
<keyword evidence="7" id="KW-1015">Disulfide bond</keyword>
<dbReference type="GO" id="GO:0050660">
    <property type="term" value="F:flavin adenine dinucleotide binding"/>
    <property type="evidence" value="ECO:0007669"/>
    <property type="project" value="TreeGrafter"/>
</dbReference>
<evidence type="ECO:0000259" key="11">
    <source>
        <dbReference type="PROSITE" id="PS51324"/>
    </source>
</evidence>
<sequence length="194" mass="21727">MPSRYSFDMDSDSSGGSSGAAANPLFGAFPNVPPLSNSNTSQGDPKKPCRACMDFKTWRKQQEQSSKHKERDLTQQQRSPNNCPLDKDQLGQHTWGFLHTMAAYYPDKPSPELQKDMGTFFDILSKFYPCEMCATDMAEQLKLRPPATSSQSSLSQWLCWLHNGVNQKLGKPQFDCGSVTSFRSKISVVGNRNF</sequence>
<evidence type="ECO:0000313" key="12">
    <source>
        <dbReference type="EMBL" id="CAG6661891.1"/>
    </source>
</evidence>
<dbReference type="Pfam" id="PF04777">
    <property type="entry name" value="Evr1_Alr"/>
    <property type="match status" value="1"/>
</dbReference>
<name>A0A8D8S4Y3_9HEMI</name>
<evidence type="ECO:0000256" key="4">
    <source>
        <dbReference type="ARBA" id="ARBA00022827"/>
    </source>
</evidence>
<evidence type="ECO:0000256" key="2">
    <source>
        <dbReference type="ARBA" id="ARBA00004569"/>
    </source>
</evidence>
<feature type="compositionally biased region" description="Low complexity" evidence="10">
    <location>
        <begin position="1"/>
        <end position="22"/>
    </location>
</feature>
<dbReference type="InterPro" id="IPR039799">
    <property type="entry name" value="ALR/ERV"/>
</dbReference>
<evidence type="ECO:0000256" key="9">
    <source>
        <dbReference type="RuleBase" id="RU371123"/>
    </source>
</evidence>
<accession>A0A8D8S4Y3</accession>
<dbReference type="GO" id="GO:0016971">
    <property type="term" value="F:flavin-dependent sulfhydryl oxidase activity"/>
    <property type="evidence" value="ECO:0007669"/>
    <property type="project" value="InterPro"/>
</dbReference>
<keyword evidence="3 9" id="KW-0285">Flavoprotein</keyword>
<keyword evidence="6" id="KW-0496">Mitochondrion</keyword>
<reference evidence="12" key="1">
    <citation type="submission" date="2021-05" db="EMBL/GenBank/DDBJ databases">
        <authorList>
            <person name="Alioto T."/>
            <person name="Alioto T."/>
            <person name="Gomez Garrido J."/>
        </authorList>
    </citation>
    <scope>NUCLEOTIDE SEQUENCE</scope>
</reference>
<dbReference type="PROSITE" id="PS51324">
    <property type="entry name" value="ERV_ALR"/>
    <property type="match status" value="1"/>
</dbReference>
<dbReference type="InterPro" id="IPR036774">
    <property type="entry name" value="ERV/ALR_sulphydryl_oxid_sf"/>
</dbReference>
<dbReference type="FunFam" id="1.20.120.310:FF:000003">
    <property type="entry name" value="Sulfhydryl oxidase"/>
    <property type="match status" value="1"/>
</dbReference>
<dbReference type="PANTHER" id="PTHR12645">
    <property type="entry name" value="ALR/ERV"/>
    <property type="match status" value="1"/>
</dbReference>
<organism evidence="12">
    <name type="scientific">Cacopsylla melanoneura</name>
    <dbReference type="NCBI Taxonomy" id="428564"/>
    <lineage>
        <taxon>Eukaryota</taxon>
        <taxon>Metazoa</taxon>
        <taxon>Ecdysozoa</taxon>
        <taxon>Arthropoda</taxon>
        <taxon>Hexapoda</taxon>
        <taxon>Insecta</taxon>
        <taxon>Pterygota</taxon>
        <taxon>Neoptera</taxon>
        <taxon>Paraneoptera</taxon>
        <taxon>Hemiptera</taxon>
        <taxon>Sternorrhyncha</taxon>
        <taxon>Psylloidea</taxon>
        <taxon>Psyllidae</taxon>
        <taxon>Psyllinae</taxon>
        <taxon>Cacopsylla</taxon>
    </lineage>
</organism>
<feature type="region of interest" description="Disordered" evidence="10">
    <location>
        <begin position="1"/>
        <end position="86"/>
    </location>
</feature>
<dbReference type="InterPro" id="IPR017905">
    <property type="entry name" value="ERV/ALR_sulphydryl_oxidase"/>
</dbReference>
<dbReference type="PANTHER" id="PTHR12645:SF0">
    <property type="entry name" value="FAD-LINKED SULFHYDRYL OXIDASE ALR"/>
    <property type="match status" value="1"/>
</dbReference>
<evidence type="ECO:0000256" key="8">
    <source>
        <dbReference type="ARBA" id="ARBA00048864"/>
    </source>
</evidence>
<keyword evidence="4 9" id="KW-0274">FAD</keyword>
<protein>
    <recommendedName>
        <fullName evidence="9">Sulfhydryl oxidase</fullName>
        <ecNumber evidence="9">1.8.3.2</ecNumber>
    </recommendedName>
</protein>
<dbReference type="Gene3D" id="1.20.120.310">
    <property type="entry name" value="ERV/ALR sulfhydryl oxidase domain"/>
    <property type="match status" value="1"/>
</dbReference>
<feature type="domain" description="ERV/ALR sulfhydryl oxidase" evidence="11">
    <location>
        <begin position="83"/>
        <end position="185"/>
    </location>
</feature>
<evidence type="ECO:0000256" key="10">
    <source>
        <dbReference type="SAM" id="MobiDB-lite"/>
    </source>
</evidence>